<evidence type="ECO:0000313" key="1">
    <source>
        <dbReference type="EMBL" id="SFP89732.1"/>
    </source>
</evidence>
<organism evidence="1 2">
    <name type="scientific">Sphingomonas rubra</name>
    <dbReference type="NCBI Taxonomy" id="634430"/>
    <lineage>
        <taxon>Bacteria</taxon>
        <taxon>Pseudomonadati</taxon>
        <taxon>Pseudomonadota</taxon>
        <taxon>Alphaproteobacteria</taxon>
        <taxon>Sphingomonadales</taxon>
        <taxon>Sphingomonadaceae</taxon>
        <taxon>Sphingomonas</taxon>
    </lineage>
</organism>
<dbReference type="EMBL" id="FOXP01000010">
    <property type="protein sequence ID" value="SFP89732.1"/>
    <property type="molecule type" value="Genomic_DNA"/>
</dbReference>
<dbReference type="Proteomes" id="UP000199586">
    <property type="component" value="Unassembled WGS sequence"/>
</dbReference>
<dbReference type="OrthoDB" id="7583172at2"/>
<accession>A0A1I5U360</accession>
<name>A0A1I5U360_9SPHN</name>
<dbReference type="AlphaFoldDB" id="A0A1I5U360"/>
<sequence>MKHDPDIAPRASRRPTIDDFTRAKASYAAGDGVNHVVVGQWLLTWGDPDQQPFAEWLREQHG</sequence>
<dbReference type="STRING" id="634430.SAMN04488241_11073"/>
<gene>
    <name evidence="1" type="ORF">SAMN04488241_11073</name>
</gene>
<evidence type="ECO:0000313" key="2">
    <source>
        <dbReference type="Proteomes" id="UP000199586"/>
    </source>
</evidence>
<reference evidence="1 2" key="1">
    <citation type="submission" date="2016-10" db="EMBL/GenBank/DDBJ databases">
        <authorList>
            <person name="de Groot N.N."/>
        </authorList>
    </citation>
    <scope>NUCLEOTIDE SEQUENCE [LARGE SCALE GENOMIC DNA]</scope>
    <source>
        <strain evidence="1 2">CGMCC 1.9113</strain>
    </source>
</reference>
<proteinExistence type="predicted"/>
<protein>
    <submittedName>
        <fullName evidence="1">Uncharacterized protein</fullName>
    </submittedName>
</protein>
<keyword evidence="2" id="KW-1185">Reference proteome</keyword>
<dbReference type="RefSeq" id="WP_093334046.1">
    <property type="nucleotide sequence ID" value="NZ_FOXP01000010.1"/>
</dbReference>